<protein>
    <recommendedName>
        <fullName evidence="1">YcaO domain-containing protein</fullName>
    </recommendedName>
</protein>
<proteinExistence type="predicted"/>
<gene>
    <name evidence="2" type="ORF">BsIDN1_30570</name>
</gene>
<dbReference type="Proteomes" id="UP000464658">
    <property type="component" value="Chromosome"/>
</dbReference>
<evidence type="ECO:0000313" key="2">
    <source>
        <dbReference type="EMBL" id="BBP89439.1"/>
    </source>
</evidence>
<dbReference type="AlphaFoldDB" id="A0A5S9MBX6"/>
<feature type="domain" description="YcaO" evidence="1">
    <location>
        <begin position="1"/>
        <end position="84"/>
    </location>
</feature>
<sequence>MYAVTQYEDPNFPHDRWNEDTKLWWRKGHIAENNEEVWTPAQLIHIANYTEWPGDPNIGHATSNGLACGITYQEAAISGLFENN</sequence>
<accession>A0A5S9MBX6</accession>
<evidence type="ECO:0000259" key="1">
    <source>
        <dbReference type="PROSITE" id="PS51664"/>
    </source>
</evidence>
<dbReference type="PROSITE" id="PS51664">
    <property type="entry name" value="YCAO"/>
    <property type="match status" value="1"/>
</dbReference>
<reference evidence="2 3" key="1">
    <citation type="submission" date="2019-12" db="EMBL/GenBank/DDBJ databases">
        <title>Full genome sequence of a Bacillus safensis strain isolated from commercially available natto in Indonesia.</title>
        <authorList>
            <person name="Yoshida M."/>
            <person name="Uomi M."/>
            <person name="Waturangi D."/>
            <person name="Ekaputri J.J."/>
            <person name="Setiamarga D.H.E."/>
        </authorList>
    </citation>
    <scope>NUCLEOTIDE SEQUENCE [LARGE SCALE GENOMIC DNA]</scope>
    <source>
        <strain evidence="2 3">IDN1</strain>
    </source>
</reference>
<dbReference type="Pfam" id="PF02624">
    <property type="entry name" value="YcaO"/>
    <property type="match status" value="1"/>
</dbReference>
<dbReference type="EMBL" id="AP021906">
    <property type="protein sequence ID" value="BBP89439.1"/>
    <property type="molecule type" value="Genomic_DNA"/>
</dbReference>
<evidence type="ECO:0000313" key="3">
    <source>
        <dbReference type="Proteomes" id="UP000464658"/>
    </source>
</evidence>
<dbReference type="InterPro" id="IPR003776">
    <property type="entry name" value="YcaO-like_dom"/>
</dbReference>
<organism evidence="2 3">
    <name type="scientific">Bacillus safensis</name>
    <dbReference type="NCBI Taxonomy" id="561879"/>
    <lineage>
        <taxon>Bacteria</taxon>
        <taxon>Bacillati</taxon>
        <taxon>Bacillota</taxon>
        <taxon>Bacilli</taxon>
        <taxon>Bacillales</taxon>
        <taxon>Bacillaceae</taxon>
        <taxon>Bacillus</taxon>
    </lineage>
</organism>
<name>A0A5S9MBX6_BACIA</name>